<keyword evidence="1" id="KW-0560">Oxidoreductase</keyword>
<accession>X1STF0</accession>
<evidence type="ECO:0000256" key="1">
    <source>
        <dbReference type="ARBA" id="ARBA00023002"/>
    </source>
</evidence>
<dbReference type="AlphaFoldDB" id="X1STF0"/>
<organism evidence="2">
    <name type="scientific">marine sediment metagenome</name>
    <dbReference type="NCBI Taxonomy" id="412755"/>
    <lineage>
        <taxon>unclassified sequences</taxon>
        <taxon>metagenomes</taxon>
        <taxon>ecological metagenomes</taxon>
    </lineage>
</organism>
<sequence length="42" mass="4391">MELKGKKAIIIGERDGVQGPAIEACVKSAGAEPVMSQTQCFV</sequence>
<name>X1STF0_9ZZZZ</name>
<dbReference type="Pfam" id="PF04723">
    <property type="entry name" value="GRDA"/>
    <property type="match status" value="1"/>
</dbReference>
<proteinExistence type="predicted"/>
<dbReference type="InterPro" id="IPR006812">
    <property type="entry name" value="GRDA"/>
</dbReference>
<reference evidence="2" key="1">
    <citation type="journal article" date="2014" name="Front. Microbiol.">
        <title>High frequency of phylogenetically diverse reductive dehalogenase-homologous genes in deep subseafloor sedimentary metagenomes.</title>
        <authorList>
            <person name="Kawai M."/>
            <person name="Futagami T."/>
            <person name="Toyoda A."/>
            <person name="Takaki Y."/>
            <person name="Nishi S."/>
            <person name="Hori S."/>
            <person name="Arai W."/>
            <person name="Tsubouchi T."/>
            <person name="Morono Y."/>
            <person name="Uchiyama I."/>
            <person name="Ito T."/>
            <person name="Fujiyama A."/>
            <person name="Inagaki F."/>
            <person name="Takami H."/>
        </authorList>
    </citation>
    <scope>NUCLEOTIDE SEQUENCE</scope>
    <source>
        <strain evidence="2">Expedition CK06-06</strain>
    </source>
</reference>
<dbReference type="GO" id="GO:0030700">
    <property type="term" value="C:glycine reductase complex"/>
    <property type="evidence" value="ECO:0007669"/>
    <property type="project" value="InterPro"/>
</dbReference>
<protein>
    <recommendedName>
        <fullName evidence="3">Glycine/sarcosine/betaine reductase complex protein A</fullName>
    </recommendedName>
</protein>
<evidence type="ECO:0000313" key="2">
    <source>
        <dbReference type="EMBL" id="GAI96213.1"/>
    </source>
</evidence>
<comment type="caution">
    <text evidence="2">The sequence shown here is derived from an EMBL/GenBank/DDBJ whole genome shotgun (WGS) entry which is preliminary data.</text>
</comment>
<dbReference type="EMBL" id="BARW01020829">
    <property type="protein sequence ID" value="GAI96213.1"/>
    <property type="molecule type" value="Genomic_DNA"/>
</dbReference>
<gene>
    <name evidence="2" type="ORF">S12H4_35113</name>
</gene>
<dbReference type="GO" id="GO:0030699">
    <property type="term" value="F:glycine reductase activity"/>
    <property type="evidence" value="ECO:0007669"/>
    <property type="project" value="InterPro"/>
</dbReference>
<evidence type="ECO:0008006" key="3">
    <source>
        <dbReference type="Google" id="ProtNLM"/>
    </source>
</evidence>